<evidence type="ECO:0000256" key="1">
    <source>
        <dbReference type="ARBA" id="ARBA00010815"/>
    </source>
</evidence>
<evidence type="ECO:0000256" key="4">
    <source>
        <dbReference type="ARBA" id="ARBA00022691"/>
    </source>
</evidence>
<name>A0A432X9E7_9GAMM</name>
<evidence type="ECO:0000256" key="2">
    <source>
        <dbReference type="ARBA" id="ARBA00022603"/>
    </source>
</evidence>
<reference evidence="7 8" key="1">
    <citation type="journal article" date="2011" name="Front. Microbiol.">
        <title>Genomic signatures of strain selection and enhancement in Bacillus atrophaeus var. globigii, a historical biowarfare simulant.</title>
        <authorList>
            <person name="Gibbons H.S."/>
            <person name="Broomall S.M."/>
            <person name="McNew L.A."/>
            <person name="Daligault H."/>
            <person name="Chapman C."/>
            <person name="Bruce D."/>
            <person name="Karavis M."/>
            <person name="Krepps M."/>
            <person name="McGregor P.A."/>
            <person name="Hong C."/>
            <person name="Park K.H."/>
            <person name="Akmal A."/>
            <person name="Feldman A."/>
            <person name="Lin J.S."/>
            <person name="Chang W.E."/>
            <person name="Higgs B.W."/>
            <person name="Demirev P."/>
            <person name="Lindquist J."/>
            <person name="Liem A."/>
            <person name="Fochler E."/>
            <person name="Read T.D."/>
            <person name="Tapia R."/>
            <person name="Johnson S."/>
            <person name="Bishop-Lilly K.A."/>
            <person name="Detter C."/>
            <person name="Han C."/>
            <person name="Sozhamannan S."/>
            <person name="Rosenzweig C.N."/>
            <person name="Skowronski E.W."/>
        </authorList>
    </citation>
    <scope>NUCLEOTIDE SEQUENCE [LARGE SCALE GENOMIC DNA]</scope>
    <source>
        <strain evidence="7 8">AIT1</strain>
    </source>
</reference>
<gene>
    <name evidence="7" type="ORF">CWE15_02220</name>
</gene>
<keyword evidence="2 7" id="KW-0489">Methyltransferase</keyword>
<keyword evidence="8" id="KW-1185">Reference proteome</keyword>
<dbReference type="InterPro" id="IPR050723">
    <property type="entry name" value="CFA/CMAS"/>
</dbReference>
<keyword evidence="4" id="KW-0949">S-adenosyl-L-methionine</keyword>
<evidence type="ECO:0000313" key="7">
    <source>
        <dbReference type="EMBL" id="RUO44018.1"/>
    </source>
</evidence>
<comment type="caution">
    <text evidence="7">The sequence shown here is derived from an EMBL/GenBank/DDBJ whole genome shotgun (WGS) entry which is preliminary data.</text>
</comment>
<dbReference type="GO" id="GO:0008168">
    <property type="term" value="F:methyltransferase activity"/>
    <property type="evidence" value="ECO:0007669"/>
    <property type="project" value="UniProtKB-KW"/>
</dbReference>
<comment type="similarity">
    <text evidence="1">Belongs to the CFA/CMAS family.</text>
</comment>
<dbReference type="CDD" id="cd02440">
    <property type="entry name" value="AdoMet_MTases"/>
    <property type="match status" value="1"/>
</dbReference>
<dbReference type="Gene3D" id="3.40.50.150">
    <property type="entry name" value="Vaccinia Virus protein VP39"/>
    <property type="match status" value="1"/>
</dbReference>
<evidence type="ECO:0000256" key="6">
    <source>
        <dbReference type="PIRSR" id="PIRSR003085-1"/>
    </source>
</evidence>
<dbReference type="GO" id="GO:0008610">
    <property type="term" value="P:lipid biosynthetic process"/>
    <property type="evidence" value="ECO:0007669"/>
    <property type="project" value="InterPro"/>
</dbReference>
<keyword evidence="3 7" id="KW-0808">Transferase</keyword>
<protein>
    <submittedName>
        <fullName evidence="7">SAM-dependent methyltransferase</fullName>
    </submittedName>
</protein>
<dbReference type="PIRSF" id="PIRSF003085">
    <property type="entry name" value="CMAS"/>
    <property type="match status" value="1"/>
</dbReference>
<dbReference type="InterPro" id="IPR003333">
    <property type="entry name" value="CMAS"/>
</dbReference>
<dbReference type="GO" id="GO:0032259">
    <property type="term" value="P:methylation"/>
    <property type="evidence" value="ECO:0007669"/>
    <property type="project" value="UniProtKB-KW"/>
</dbReference>
<evidence type="ECO:0000256" key="3">
    <source>
        <dbReference type="ARBA" id="ARBA00022679"/>
    </source>
</evidence>
<evidence type="ECO:0000313" key="8">
    <source>
        <dbReference type="Proteomes" id="UP000286976"/>
    </source>
</evidence>
<dbReference type="Pfam" id="PF02353">
    <property type="entry name" value="CMAS"/>
    <property type="match status" value="1"/>
</dbReference>
<dbReference type="OrthoDB" id="9782855at2"/>
<dbReference type="PANTHER" id="PTHR43667">
    <property type="entry name" value="CYCLOPROPANE-FATTY-ACYL-PHOSPHOLIPID SYNTHASE"/>
    <property type="match status" value="1"/>
</dbReference>
<feature type="active site" evidence="6">
    <location>
        <position position="393"/>
    </location>
</feature>
<keyword evidence="5" id="KW-0443">Lipid metabolism</keyword>
<dbReference type="EMBL" id="PIPQ01000001">
    <property type="protein sequence ID" value="RUO44018.1"/>
    <property type="molecule type" value="Genomic_DNA"/>
</dbReference>
<proteinExistence type="inferred from homology"/>
<dbReference type="AlphaFoldDB" id="A0A432X9E7"/>
<dbReference type="SUPFAM" id="SSF53335">
    <property type="entry name" value="S-adenosyl-L-methionine-dependent methyltransferases"/>
    <property type="match status" value="1"/>
</dbReference>
<sequence length="416" mass="47923">MTQIHHDQSLTALSDSLSRTQRIARNLLFRVLSQMRYGYLTMAEEGEVVGCFGNPASSIKARIDVHDAKTYTRFLIQGDIGAGEAFMQQAWSSPDVTSVIRVFAMNLIILDKIQRRFAWLSWPVHMLRHLRRNNSKQQAKQNITEHYDLGNELYSRFLDARMQYSSAVYPHAGASLQEAQEHKLHKICNLLELTEHDHLVEIGTGWAGLAIFAATHYGCRVTTTTISEEQYAYAQQQVAEFGLENKITLLKQDYRDLTGQFDKLVSIEMIEAVGAKYLPQFFQKCSQLLKPSGRMVLQSITIADQRMASYNRNVDFIQRYVFPGGYLPSVELLAQMFRKHTDMGVRQLDDIGLHYADTLKDWRHGFNERKHELTAFGYDEAFARFWNYYLSYCEGAFRERTVSTVQLMATKPLCKH</sequence>
<dbReference type="PANTHER" id="PTHR43667:SF2">
    <property type="entry name" value="FATTY ACID C-METHYL TRANSFERASE"/>
    <property type="match status" value="1"/>
</dbReference>
<organism evidence="7 8">
    <name type="scientific">Aliidiomarina taiwanensis</name>
    <dbReference type="NCBI Taxonomy" id="946228"/>
    <lineage>
        <taxon>Bacteria</taxon>
        <taxon>Pseudomonadati</taxon>
        <taxon>Pseudomonadota</taxon>
        <taxon>Gammaproteobacteria</taxon>
        <taxon>Alteromonadales</taxon>
        <taxon>Idiomarinaceae</taxon>
        <taxon>Aliidiomarina</taxon>
    </lineage>
</organism>
<dbReference type="InterPro" id="IPR029063">
    <property type="entry name" value="SAM-dependent_MTases_sf"/>
</dbReference>
<accession>A0A432X9E7</accession>
<dbReference type="Proteomes" id="UP000286976">
    <property type="component" value="Unassembled WGS sequence"/>
</dbReference>
<evidence type="ECO:0000256" key="5">
    <source>
        <dbReference type="ARBA" id="ARBA00023098"/>
    </source>
</evidence>